<feature type="domain" description="AB hydrolase-1" evidence="1">
    <location>
        <begin position="35"/>
        <end position="272"/>
    </location>
</feature>
<evidence type="ECO:0000259" key="1">
    <source>
        <dbReference type="Pfam" id="PF00561"/>
    </source>
</evidence>
<dbReference type="PANTHER" id="PTHR43798:SF24">
    <property type="entry name" value="CIS-3-ALKYL-4-ALKYLOXETAN-2-ONE DECARBOXYLASE"/>
    <property type="match status" value="1"/>
</dbReference>
<dbReference type="SUPFAM" id="SSF53474">
    <property type="entry name" value="alpha/beta-Hydrolases"/>
    <property type="match status" value="1"/>
</dbReference>
<evidence type="ECO:0000313" key="3">
    <source>
        <dbReference type="Proteomes" id="UP000444174"/>
    </source>
</evidence>
<sequence>MPDFDPDQSLYPFTSRWVTLGDGTRMHYVDEGTGPVLLLLHGNPAWSFLYRNIILGLRGHFRCIAPDLPGFGLSQARAGFGYTAKEQADVIVDFVDQLGLKGIGVMMQDWGGPIGLHLTQTRPQSVERLIIGNTFGWPLKRRGPRVFSSIMGGMAGRMGAKHFNGVLLWFFRMGVTKPLRKEVWDMYQAPFKQRKKRAPTHIFPKQLTEADEFLQRVEEGLSAISNRPALILWGDKDFAFNGDERGRFETAFPYHLSITLKGAGHFIQEDAPDAINKAVLDWYGYSE</sequence>
<dbReference type="EMBL" id="WIBF01000013">
    <property type="protein sequence ID" value="MQQ10287.1"/>
    <property type="molecule type" value="Genomic_DNA"/>
</dbReference>
<dbReference type="InterPro" id="IPR000073">
    <property type="entry name" value="AB_hydrolase_1"/>
</dbReference>
<gene>
    <name evidence="2" type="ORF">GFB49_17605</name>
</gene>
<dbReference type="Proteomes" id="UP000444174">
    <property type="component" value="Unassembled WGS sequence"/>
</dbReference>
<keyword evidence="3" id="KW-1185">Reference proteome</keyword>
<dbReference type="GO" id="GO:0016020">
    <property type="term" value="C:membrane"/>
    <property type="evidence" value="ECO:0007669"/>
    <property type="project" value="TreeGrafter"/>
</dbReference>
<dbReference type="RefSeq" id="WP_153217261.1">
    <property type="nucleotide sequence ID" value="NZ_WIBF01000013.1"/>
</dbReference>
<dbReference type="InterPro" id="IPR050266">
    <property type="entry name" value="AB_hydrolase_sf"/>
</dbReference>
<dbReference type="AlphaFoldDB" id="A0A843YNU3"/>
<dbReference type="InterPro" id="IPR000639">
    <property type="entry name" value="Epox_hydrolase-like"/>
</dbReference>
<dbReference type="Pfam" id="PF00561">
    <property type="entry name" value="Abhydrolase_1"/>
    <property type="match status" value="1"/>
</dbReference>
<accession>A0A843YNU3</accession>
<dbReference type="PANTHER" id="PTHR43798">
    <property type="entry name" value="MONOACYLGLYCEROL LIPASE"/>
    <property type="match status" value="1"/>
</dbReference>
<reference evidence="2 3" key="1">
    <citation type="submission" date="2019-10" db="EMBL/GenBank/DDBJ databases">
        <title>Epibacterium sp. nov., isolated from seawater.</title>
        <authorList>
            <person name="Zhang X."/>
            <person name="Li N."/>
        </authorList>
    </citation>
    <scope>NUCLEOTIDE SEQUENCE [LARGE SCALE GENOMIC DNA]</scope>
    <source>
        <strain evidence="2 3">SM1979</strain>
    </source>
</reference>
<dbReference type="GO" id="GO:0016787">
    <property type="term" value="F:hydrolase activity"/>
    <property type="evidence" value="ECO:0007669"/>
    <property type="project" value="UniProtKB-KW"/>
</dbReference>
<dbReference type="InterPro" id="IPR029058">
    <property type="entry name" value="AB_hydrolase_fold"/>
</dbReference>
<comment type="caution">
    <text evidence="2">The sequence shown here is derived from an EMBL/GenBank/DDBJ whole genome shotgun (WGS) entry which is preliminary data.</text>
</comment>
<dbReference type="PRINTS" id="PR00111">
    <property type="entry name" value="ABHYDROLASE"/>
</dbReference>
<dbReference type="Gene3D" id="3.40.50.1820">
    <property type="entry name" value="alpha/beta hydrolase"/>
    <property type="match status" value="1"/>
</dbReference>
<evidence type="ECO:0000313" key="2">
    <source>
        <dbReference type="EMBL" id="MQQ10287.1"/>
    </source>
</evidence>
<organism evidence="2 3">
    <name type="scientific">Tritonibacter litoralis</name>
    <dbReference type="NCBI Taxonomy" id="2662264"/>
    <lineage>
        <taxon>Bacteria</taxon>
        <taxon>Pseudomonadati</taxon>
        <taxon>Pseudomonadota</taxon>
        <taxon>Alphaproteobacteria</taxon>
        <taxon>Rhodobacterales</taxon>
        <taxon>Paracoccaceae</taxon>
        <taxon>Tritonibacter</taxon>
    </lineage>
</organism>
<dbReference type="PRINTS" id="PR00412">
    <property type="entry name" value="EPOXHYDRLASE"/>
</dbReference>
<proteinExistence type="predicted"/>
<name>A0A843YNU3_9RHOB</name>
<keyword evidence="2" id="KW-0378">Hydrolase</keyword>
<protein>
    <submittedName>
        <fullName evidence="2">Alpha/beta fold hydrolase</fullName>
    </submittedName>
</protein>